<accession>A0ABZ2XUJ6</accession>
<evidence type="ECO:0000256" key="3">
    <source>
        <dbReference type="ARBA" id="ARBA00023125"/>
    </source>
</evidence>
<organism evidence="6 7">
    <name type="scientific">Aliisedimentitalea scapharcae</name>
    <dbReference type="NCBI Taxonomy" id="1524259"/>
    <lineage>
        <taxon>Bacteria</taxon>
        <taxon>Pseudomonadati</taxon>
        <taxon>Pseudomonadota</taxon>
        <taxon>Alphaproteobacteria</taxon>
        <taxon>Rhodobacterales</taxon>
        <taxon>Roseobacteraceae</taxon>
        <taxon>Aliisedimentitalea</taxon>
    </lineage>
</organism>
<keyword evidence="7" id="KW-1185">Reference proteome</keyword>
<evidence type="ECO:0000256" key="2">
    <source>
        <dbReference type="ARBA" id="ARBA00023015"/>
    </source>
</evidence>
<evidence type="ECO:0000259" key="5">
    <source>
        <dbReference type="PROSITE" id="PS50931"/>
    </source>
</evidence>
<evidence type="ECO:0000313" key="7">
    <source>
        <dbReference type="Proteomes" id="UP001623232"/>
    </source>
</evidence>
<keyword evidence="2" id="KW-0805">Transcription regulation</keyword>
<reference evidence="6 7" key="1">
    <citation type="submission" date="2023-04" db="EMBL/GenBank/DDBJ databases">
        <title>Complete genome sequence of Alisedimentitalea scapharcae.</title>
        <authorList>
            <person name="Rong J.-C."/>
            <person name="Yi M.-L."/>
            <person name="Zhao Q."/>
        </authorList>
    </citation>
    <scope>NUCLEOTIDE SEQUENCE [LARGE SCALE GENOMIC DNA]</scope>
    <source>
        <strain evidence="6 7">KCTC 42119</strain>
    </source>
</reference>
<evidence type="ECO:0000256" key="1">
    <source>
        <dbReference type="ARBA" id="ARBA00009437"/>
    </source>
</evidence>
<dbReference type="Proteomes" id="UP001623232">
    <property type="component" value="Chromosome"/>
</dbReference>
<dbReference type="PRINTS" id="PR00039">
    <property type="entry name" value="HTHLYSR"/>
</dbReference>
<dbReference type="InterPro" id="IPR005119">
    <property type="entry name" value="LysR_subst-bd"/>
</dbReference>
<dbReference type="InterPro" id="IPR036388">
    <property type="entry name" value="WH-like_DNA-bd_sf"/>
</dbReference>
<dbReference type="EMBL" id="CP123584">
    <property type="protein sequence ID" value="WZK89771.1"/>
    <property type="molecule type" value="Genomic_DNA"/>
</dbReference>
<dbReference type="Gene3D" id="3.40.190.290">
    <property type="match status" value="1"/>
</dbReference>
<name>A0ABZ2XUJ6_9RHOB</name>
<dbReference type="InterPro" id="IPR036390">
    <property type="entry name" value="WH_DNA-bd_sf"/>
</dbReference>
<dbReference type="InterPro" id="IPR000847">
    <property type="entry name" value="LysR_HTH_N"/>
</dbReference>
<dbReference type="SUPFAM" id="SSF53850">
    <property type="entry name" value="Periplasmic binding protein-like II"/>
    <property type="match status" value="1"/>
</dbReference>
<keyword evidence="3" id="KW-0238">DNA-binding</keyword>
<dbReference type="PANTHER" id="PTHR30346">
    <property type="entry name" value="TRANSCRIPTIONAL DUAL REGULATOR HCAR-RELATED"/>
    <property type="match status" value="1"/>
</dbReference>
<evidence type="ECO:0000313" key="6">
    <source>
        <dbReference type="EMBL" id="WZK89771.1"/>
    </source>
</evidence>
<dbReference type="Gene3D" id="1.10.10.10">
    <property type="entry name" value="Winged helix-like DNA-binding domain superfamily/Winged helix DNA-binding domain"/>
    <property type="match status" value="1"/>
</dbReference>
<feature type="domain" description="HTH lysR-type" evidence="5">
    <location>
        <begin position="1"/>
        <end position="58"/>
    </location>
</feature>
<protein>
    <submittedName>
        <fullName evidence="6">LysR family transcriptional regulator</fullName>
    </submittedName>
</protein>
<evidence type="ECO:0000256" key="4">
    <source>
        <dbReference type="ARBA" id="ARBA00023163"/>
    </source>
</evidence>
<dbReference type="RefSeq" id="WP_406648213.1">
    <property type="nucleotide sequence ID" value="NZ_CP123584.1"/>
</dbReference>
<dbReference type="Pfam" id="PF03466">
    <property type="entry name" value="LysR_substrate"/>
    <property type="match status" value="1"/>
</dbReference>
<keyword evidence="4" id="KW-0804">Transcription</keyword>
<sequence length="295" mass="32700">MDIRRVRQFLMLVETLNFSEAARRCGVSQPALSKSVQKLEEEFGGTLVRREGRLTHLTHLGHTMAQHLAEVERASAAAESAAKRLSSGQVQPLAIAVMCTVGPYQLSPFFHEFQVSHPDVEVSLHDVSAGRIGDDLLSGRVDLAILGAPVAESDRLRHTPLYSENMVMACADDHPYANRTSVTLQDLSRQPYLDRLHCEFRDTFMAAALRENVPLQVSLRSEREDWIQFLVKTGRGVTILPEHSVVLGGISTVPLDREDARRNVMLAVATGREDNPAVRDAVAMARRRDWIAGSS</sequence>
<dbReference type="Pfam" id="PF00126">
    <property type="entry name" value="HTH_1"/>
    <property type="match status" value="1"/>
</dbReference>
<dbReference type="SUPFAM" id="SSF46785">
    <property type="entry name" value="Winged helix' DNA-binding domain"/>
    <property type="match status" value="1"/>
</dbReference>
<gene>
    <name evidence="6" type="ORF">QEZ52_04270</name>
</gene>
<dbReference type="PANTHER" id="PTHR30346:SF28">
    <property type="entry name" value="HTH-TYPE TRANSCRIPTIONAL REGULATOR CYNR"/>
    <property type="match status" value="1"/>
</dbReference>
<dbReference type="PROSITE" id="PS50931">
    <property type="entry name" value="HTH_LYSR"/>
    <property type="match status" value="1"/>
</dbReference>
<comment type="similarity">
    <text evidence="1">Belongs to the LysR transcriptional regulatory family.</text>
</comment>
<proteinExistence type="inferred from homology"/>
<dbReference type="CDD" id="cd05466">
    <property type="entry name" value="PBP2_LTTR_substrate"/>
    <property type="match status" value="1"/>
</dbReference>